<protein>
    <submittedName>
        <fullName evidence="1">Uncharacterized protein</fullName>
    </submittedName>
</protein>
<name>A0A511T252_MYXFU</name>
<comment type="caution">
    <text evidence="1">The sequence shown here is derived from an EMBL/GenBank/DDBJ whole genome shotgun (WGS) entry which is preliminary data.</text>
</comment>
<dbReference type="STRING" id="1334629.MFUL124B02_29610"/>
<dbReference type="AlphaFoldDB" id="A0A511T252"/>
<sequence>MFDCPSDTSHVARRARPRMPREPPIVLPVLLPLLRHANPWALLLVKEEGHPLSTAALLSERYALKSNEKPFVKELLERKRNLWVFRCDQRRFAGDFVVVDMAEPRPARRQVVVLDLKMGAPLVLGGGGAGVQLVHAQDAVEGVAARQDVIAPGTPYVLATGDKDVMLAYLGA</sequence>
<evidence type="ECO:0000313" key="2">
    <source>
        <dbReference type="Proteomes" id="UP000321514"/>
    </source>
</evidence>
<reference evidence="1 2" key="1">
    <citation type="submission" date="2019-07" db="EMBL/GenBank/DDBJ databases">
        <title>Whole genome shotgun sequence of Myxococcus fulvus NBRC 100333.</title>
        <authorList>
            <person name="Hosoyama A."/>
            <person name="Uohara A."/>
            <person name="Ohji S."/>
            <person name="Ichikawa N."/>
        </authorList>
    </citation>
    <scope>NUCLEOTIDE SEQUENCE [LARGE SCALE GENOMIC DNA]</scope>
    <source>
        <strain evidence="1 2">NBRC 100333</strain>
    </source>
</reference>
<proteinExistence type="predicted"/>
<dbReference type="EMBL" id="BJXR01000027">
    <property type="protein sequence ID" value="GEN08224.1"/>
    <property type="molecule type" value="Genomic_DNA"/>
</dbReference>
<evidence type="ECO:0000313" key="1">
    <source>
        <dbReference type="EMBL" id="GEN08224.1"/>
    </source>
</evidence>
<dbReference type="Proteomes" id="UP000321514">
    <property type="component" value="Unassembled WGS sequence"/>
</dbReference>
<organism evidence="1 2">
    <name type="scientific">Myxococcus fulvus</name>
    <dbReference type="NCBI Taxonomy" id="33"/>
    <lineage>
        <taxon>Bacteria</taxon>
        <taxon>Pseudomonadati</taxon>
        <taxon>Myxococcota</taxon>
        <taxon>Myxococcia</taxon>
        <taxon>Myxococcales</taxon>
        <taxon>Cystobacterineae</taxon>
        <taxon>Myxococcaceae</taxon>
        <taxon>Myxococcus</taxon>
    </lineage>
</organism>
<gene>
    <name evidence="1" type="ORF">MFU01_32610</name>
</gene>
<accession>A0A511T252</accession>